<dbReference type="InterPro" id="IPR011033">
    <property type="entry name" value="PRC_barrel-like_sf"/>
</dbReference>
<organism evidence="3 4">
    <name type="scientific">Novosphingobium resinovorum</name>
    <dbReference type="NCBI Taxonomy" id="158500"/>
    <lineage>
        <taxon>Bacteria</taxon>
        <taxon>Pseudomonadati</taxon>
        <taxon>Pseudomonadota</taxon>
        <taxon>Alphaproteobacteria</taxon>
        <taxon>Sphingomonadales</taxon>
        <taxon>Sphingomonadaceae</taxon>
        <taxon>Novosphingobium</taxon>
    </lineage>
</organism>
<sequence length="198" mass="21237">MENVASWIAPAATMIAALMTGANLGTRVTGWGFVVFTIGSIAWSVVGLTTEQTNLLATNGFLTLVNLIGIWRWLGKQRAYEDGGRSATEASRRSAYPTLFTATGMAGMPVTTTGGEPIGKAVEALVKCEDGSVSYVVVASDGVGGIGEELRAVERTQIDFACDQLKLRRSRHWFESLPPLSDGEWPAAPAEMAQRDRR</sequence>
<dbReference type="eggNOG" id="ENOG5033FWB">
    <property type="taxonomic scope" value="Bacteria"/>
</dbReference>
<proteinExistence type="predicted"/>
<reference evidence="3 4" key="1">
    <citation type="submission" date="2014-03" db="EMBL/GenBank/DDBJ databases">
        <title>Whole genome sequence of Novosphingobium resinovorum KF1.</title>
        <authorList>
            <person name="Gan H.M."/>
            <person name="Gan H.Y."/>
            <person name="Chew T.H."/>
            <person name="Savka M.A."/>
        </authorList>
    </citation>
    <scope>NUCLEOTIDE SEQUENCE [LARGE SCALE GENOMIC DNA]</scope>
    <source>
        <strain evidence="3 4">KF1</strain>
    </source>
</reference>
<gene>
    <name evidence="3" type="ORF">BV97_05724</name>
</gene>
<dbReference type="Gene3D" id="2.30.30.240">
    <property type="entry name" value="PRC-barrel domain"/>
    <property type="match status" value="1"/>
</dbReference>
<feature type="region of interest" description="Disordered" evidence="1">
    <location>
        <begin position="178"/>
        <end position="198"/>
    </location>
</feature>
<evidence type="ECO:0000313" key="4">
    <source>
        <dbReference type="Proteomes" id="UP000024329"/>
    </source>
</evidence>
<evidence type="ECO:0000256" key="1">
    <source>
        <dbReference type="SAM" id="MobiDB-lite"/>
    </source>
</evidence>
<dbReference type="PATRIC" id="fig|158500.4.peg.5798"/>
<name>A0A031J3M1_9SPHN</name>
<evidence type="ECO:0000313" key="3">
    <source>
        <dbReference type="EMBL" id="EZP67310.1"/>
    </source>
</evidence>
<feature type="transmembrane region" description="Helical" evidence="2">
    <location>
        <begin position="55"/>
        <end position="74"/>
    </location>
</feature>
<evidence type="ECO:0000256" key="2">
    <source>
        <dbReference type="SAM" id="Phobius"/>
    </source>
</evidence>
<accession>A0A031J3M1</accession>
<feature type="transmembrane region" description="Helical" evidence="2">
    <location>
        <begin position="31"/>
        <end position="49"/>
    </location>
</feature>
<dbReference type="Proteomes" id="UP000024329">
    <property type="component" value="Unassembled WGS sequence"/>
</dbReference>
<feature type="transmembrane region" description="Helical" evidence="2">
    <location>
        <begin position="6"/>
        <end position="24"/>
    </location>
</feature>
<protein>
    <submittedName>
        <fullName evidence="3">PRC-barrel protein</fullName>
    </submittedName>
</protein>
<dbReference type="AlphaFoldDB" id="A0A031J3M1"/>
<keyword evidence="2" id="KW-0472">Membrane</keyword>
<dbReference type="SUPFAM" id="SSF50346">
    <property type="entry name" value="PRC-barrel domain"/>
    <property type="match status" value="1"/>
</dbReference>
<comment type="caution">
    <text evidence="3">The sequence shown here is derived from an EMBL/GenBank/DDBJ whole genome shotgun (WGS) entry which is preliminary data.</text>
</comment>
<dbReference type="EMBL" id="JFYZ01000092">
    <property type="protein sequence ID" value="EZP67310.1"/>
    <property type="molecule type" value="Genomic_DNA"/>
</dbReference>
<keyword evidence="2" id="KW-1133">Transmembrane helix</keyword>
<keyword evidence="2" id="KW-0812">Transmembrane</keyword>